<dbReference type="SUPFAM" id="SSF53067">
    <property type="entry name" value="Actin-like ATPase domain"/>
    <property type="match status" value="2"/>
</dbReference>
<reference evidence="3 4" key="1">
    <citation type="journal article" date="2016" name="PLoS Pathog.">
        <title>Biosynthesis of antibiotic leucinostatins in bio-control fungus Purpureocillium lilacinum and their inhibition on phytophthora revealed by genome mining.</title>
        <authorList>
            <person name="Wang G."/>
            <person name="Liu Z."/>
            <person name="Lin R."/>
            <person name="Li E."/>
            <person name="Mao Z."/>
            <person name="Ling J."/>
            <person name="Yang Y."/>
            <person name="Yin W.B."/>
            <person name="Xie B."/>
        </authorList>
    </citation>
    <scope>NUCLEOTIDE SEQUENCE [LARGE SCALE GENOMIC DNA]</scope>
    <source>
        <strain evidence="3">170</strain>
    </source>
</reference>
<dbReference type="PANTHER" id="PTHR11937">
    <property type="entry name" value="ACTIN"/>
    <property type="match status" value="1"/>
</dbReference>
<dbReference type="AlphaFoldDB" id="A0A179FCY5"/>
<evidence type="ECO:0000313" key="3">
    <source>
        <dbReference type="EMBL" id="OAQ63218.1"/>
    </source>
</evidence>
<feature type="compositionally biased region" description="Basic and acidic residues" evidence="2">
    <location>
        <begin position="420"/>
        <end position="429"/>
    </location>
</feature>
<dbReference type="KEGG" id="pchm:VFPPC_09097"/>
<dbReference type="Gene3D" id="3.30.420.40">
    <property type="match status" value="3"/>
</dbReference>
<dbReference type="EMBL" id="LSBJ02000006">
    <property type="protein sequence ID" value="OAQ63218.1"/>
    <property type="molecule type" value="Genomic_DNA"/>
</dbReference>
<proteinExistence type="inferred from homology"/>
<feature type="region of interest" description="Disordered" evidence="2">
    <location>
        <begin position="315"/>
        <end position="467"/>
    </location>
</feature>
<keyword evidence="4" id="KW-1185">Reference proteome</keyword>
<dbReference type="OrthoDB" id="74201at2759"/>
<sequence>MSSSQAKWREEQILIICPGSKTTMAQLGCTELTPPMHRVPTRMFKDGDEWRPYYTFKRTKVVNGVEQEEWVEDVDEDKGATYPIQGGRIVQMDAFLAFLDHVHSLLTTTYHNTPIMLMASPQWTRPDCEAIAQYIFEKTRTPALCMIHSGIATQYGLKWPNMTVIDIGFEKVDVTAIHDGRVVNHIDLGSSGTDSPISGGEVFTQRLLKLLEGKNFNHDMAEQLKKSTICEVLPYAGNEQKLVELPKDNAPAGAPPSAAPPTAAAPPTDASKPAEPPKPSDTGADENGENGDSNNNGGDEDGVLDVAAIVTSGQTKEFLAKKEKEREKGKPGRKPKVQDADAAPAKPARLPNSKRKLNTFFYEEIIQELVPPEPKEKGTNGTTETTAEKPASEQQQPPKEGESTSAPVDGTAPASNTEETTAKPEEKPAEPPSDSAPSAPAPVPATEELKPEAAKPESTIPDTPEYRPKRVRRDIEIGLERFTFADRYEIDRIVTAIYRTIQGIDDMYMRPQCWDNLVFVGNGSRLRGLKENILQTLNARHLISPSTATMFTSELPSNMATPSGTGSQTPTGSFTGVPHQLSTSGVNPLLQAATTASTLGVGAAGGTGAAATPAAGSDAAGPAGHHFHSQTPTSIKTANLPGYLSEWTKNGFEEAMFLGAQVAARIAFSLHSNMDAQSIEAQRLMSLSRVDYNELGPKGIRTHSMLS</sequence>
<dbReference type="SMART" id="SM00268">
    <property type="entry name" value="ACTIN"/>
    <property type="match status" value="1"/>
</dbReference>
<dbReference type="RefSeq" id="XP_018140798.1">
    <property type="nucleotide sequence ID" value="XM_018287693.1"/>
</dbReference>
<feature type="region of interest" description="Disordered" evidence="2">
    <location>
        <begin position="246"/>
        <end position="302"/>
    </location>
</feature>
<comment type="caution">
    <text evidence="3">The sequence shown here is derived from an EMBL/GenBank/DDBJ whole genome shotgun (WGS) entry which is preliminary data.</text>
</comment>
<dbReference type="Proteomes" id="UP000078397">
    <property type="component" value="Unassembled WGS sequence"/>
</dbReference>
<evidence type="ECO:0000313" key="4">
    <source>
        <dbReference type="Proteomes" id="UP000078397"/>
    </source>
</evidence>
<organism evidence="3 4">
    <name type="scientific">Pochonia chlamydosporia 170</name>
    <dbReference type="NCBI Taxonomy" id="1380566"/>
    <lineage>
        <taxon>Eukaryota</taxon>
        <taxon>Fungi</taxon>
        <taxon>Dikarya</taxon>
        <taxon>Ascomycota</taxon>
        <taxon>Pezizomycotina</taxon>
        <taxon>Sordariomycetes</taxon>
        <taxon>Hypocreomycetidae</taxon>
        <taxon>Hypocreales</taxon>
        <taxon>Clavicipitaceae</taxon>
        <taxon>Pochonia</taxon>
    </lineage>
</organism>
<accession>A0A179FCY5</accession>
<protein>
    <submittedName>
        <fullName evidence="3">Chromatin remodeling complex subunit (Arp9)</fullName>
    </submittedName>
</protein>
<comment type="similarity">
    <text evidence="1">Belongs to the actin family.</text>
</comment>
<evidence type="ECO:0000256" key="2">
    <source>
        <dbReference type="SAM" id="MobiDB-lite"/>
    </source>
</evidence>
<evidence type="ECO:0000256" key="1">
    <source>
        <dbReference type="RuleBase" id="RU000487"/>
    </source>
</evidence>
<dbReference type="GeneID" id="28851687"/>
<dbReference type="InterPro" id="IPR043129">
    <property type="entry name" value="ATPase_NBD"/>
</dbReference>
<dbReference type="STRING" id="1380566.A0A179FCY5"/>
<dbReference type="Gene3D" id="3.90.640.60">
    <property type="match status" value="1"/>
</dbReference>
<feature type="compositionally biased region" description="Low complexity" evidence="2">
    <location>
        <begin position="260"/>
        <end position="273"/>
    </location>
</feature>
<dbReference type="Pfam" id="PF00022">
    <property type="entry name" value="Actin"/>
    <property type="match status" value="1"/>
</dbReference>
<dbReference type="InterPro" id="IPR004000">
    <property type="entry name" value="Actin"/>
</dbReference>
<gene>
    <name evidence="3" type="ORF">VFPPC_09097</name>
</gene>
<name>A0A179FCY5_METCM</name>
<feature type="compositionally biased region" description="Basic and acidic residues" evidence="2">
    <location>
        <begin position="318"/>
        <end position="330"/>
    </location>
</feature>